<keyword evidence="2" id="KW-1185">Reference proteome</keyword>
<name>A0A8T2P469_9TELE</name>
<evidence type="ECO:0000313" key="2">
    <source>
        <dbReference type="Proteomes" id="UP000824540"/>
    </source>
</evidence>
<sequence length="61" mass="6457">APLMLSMCGKRKGGQDNHGNGDVFPLALIGGNPVASAAAYRPVDHVLERIPYHLHSTTFAS</sequence>
<dbReference type="Proteomes" id="UP000824540">
    <property type="component" value="Unassembled WGS sequence"/>
</dbReference>
<evidence type="ECO:0000313" key="1">
    <source>
        <dbReference type="EMBL" id="KAG9347365.1"/>
    </source>
</evidence>
<organism evidence="1 2">
    <name type="scientific">Albula glossodonta</name>
    <name type="common">roundjaw bonefish</name>
    <dbReference type="NCBI Taxonomy" id="121402"/>
    <lineage>
        <taxon>Eukaryota</taxon>
        <taxon>Metazoa</taxon>
        <taxon>Chordata</taxon>
        <taxon>Craniata</taxon>
        <taxon>Vertebrata</taxon>
        <taxon>Euteleostomi</taxon>
        <taxon>Actinopterygii</taxon>
        <taxon>Neopterygii</taxon>
        <taxon>Teleostei</taxon>
        <taxon>Albuliformes</taxon>
        <taxon>Albulidae</taxon>
        <taxon>Albula</taxon>
    </lineage>
</organism>
<dbReference type="OrthoDB" id="10375305at2759"/>
<proteinExistence type="predicted"/>
<dbReference type="AlphaFoldDB" id="A0A8T2P469"/>
<reference evidence="1" key="1">
    <citation type="thesis" date="2021" institute="BYU ScholarsArchive" country="Provo, UT, USA">
        <title>Applications of and Algorithms for Genome Assembly and Genomic Analyses with an Emphasis on Marine Teleosts.</title>
        <authorList>
            <person name="Pickett B.D."/>
        </authorList>
    </citation>
    <scope>NUCLEOTIDE SEQUENCE</scope>
    <source>
        <strain evidence="1">HI-2016</strain>
    </source>
</reference>
<gene>
    <name evidence="1" type="ORF">JZ751_004932</name>
</gene>
<accession>A0A8T2P469</accession>
<protein>
    <submittedName>
        <fullName evidence="1">Uncharacterized protein</fullName>
    </submittedName>
</protein>
<comment type="caution">
    <text evidence="1">The sequence shown here is derived from an EMBL/GenBank/DDBJ whole genome shotgun (WGS) entry which is preliminary data.</text>
</comment>
<feature type="non-terminal residue" evidence="1">
    <location>
        <position position="61"/>
    </location>
</feature>
<dbReference type="EMBL" id="JAFBMS010000013">
    <property type="protein sequence ID" value="KAG9347365.1"/>
    <property type="molecule type" value="Genomic_DNA"/>
</dbReference>